<dbReference type="AlphaFoldDB" id="A0AA35ZYA3"/>
<proteinExistence type="predicted"/>
<accession>A0AA35ZYA3</accession>
<feature type="region of interest" description="Disordered" evidence="1">
    <location>
        <begin position="1"/>
        <end position="25"/>
    </location>
</feature>
<name>A0AA35ZYA3_LACSI</name>
<keyword evidence="3" id="KW-1185">Reference proteome</keyword>
<dbReference type="Proteomes" id="UP001177003">
    <property type="component" value="Chromosome 9"/>
</dbReference>
<sequence>MSRFLGDEGVAIEGSGGQGRRLRRSRSLSQRLSGFPIASSNSDEAAPSNDWIVVAKGGWEREVAATGGREMGVAAGAKKGSPSFRVEGNGVGKGYGYIPYLISIYD</sequence>
<protein>
    <submittedName>
        <fullName evidence="2">Uncharacterized protein</fullName>
    </submittedName>
</protein>
<organism evidence="2 3">
    <name type="scientific">Lactuca saligna</name>
    <name type="common">Willowleaf lettuce</name>
    <dbReference type="NCBI Taxonomy" id="75948"/>
    <lineage>
        <taxon>Eukaryota</taxon>
        <taxon>Viridiplantae</taxon>
        <taxon>Streptophyta</taxon>
        <taxon>Embryophyta</taxon>
        <taxon>Tracheophyta</taxon>
        <taxon>Spermatophyta</taxon>
        <taxon>Magnoliopsida</taxon>
        <taxon>eudicotyledons</taxon>
        <taxon>Gunneridae</taxon>
        <taxon>Pentapetalae</taxon>
        <taxon>asterids</taxon>
        <taxon>campanulids</taxon>
        <taxon>Asterales</taxon>
        <taxon>Asteraceae</taxon>
        <taxon>Cichorioideae</taxon>
        <taxon>Cichorieae</taxon>
        <taxon>Lactucinae</taxon>
        <taxon>Lactuca</taxon>
    </lineage>
</organism>
<dbReference type="EMBL" id="OX465085">
    <property type="protein sequence ID" value="CAI9300436.1"/>
    <property type="molecule type" value="Genomic_DNA"/>
</dbReference>
<evidence type="ECO:0000313" key="3">
    <source>
        <dbReference type="Proteomes" id="UP001177003"/>
    </source>
</evidence>
<evidence type="ECO:0000313" key="2">
    <source>
        <dbReference type="EMBL" id="CAI9300436.1"/>
    </source>
</evidence>
<evidence type="ECO:0000256" key="1">
    <source>
        <dbReference type="SAM" id="MobiDB-lite"/>
    </source>
</evidence>
<gene>
    <name evidence="2" type="ORF">LSALG_LOCUS39077</name>
</gene>
<reference evidence="2" key="1">
    <citation type="submission" date="2023-04" db="EMBL/GenBank/DDBJ databases">
        <authorList>
            <person name="Vijverberg K."/>
            <person name="Xiong W."/>
            <person name="Schranz E."/>
        </authorList>
    </citation>
    <scope>NUCLEOTIDE SEQUENCE</scope>
</reference>